<dbReference type="InterPro" id="IPR013525">
    <property type="entry name" value="ABC2_TM"/>
</dbReference>
<gene>
    <name evidence="8" type="ORF">KGF86_09970</name>
</gene>
<accession>A0ABS5MEK8</accession>
<evidence type="ECO:0000256" key="3">
    <source>
        <dbReference type="ARBA" id="ARBA00022692"/>
    </source>
</evidence>
<feature type="transmembrane region" description="Helical" evidence="6">
    <location>
        <begin position="272"/>
        <end position="298"/>
    </location>
</feature>
<protein>
    <submittedName>
        <fullName evidence="8">ABC transporter permease</fullName>
    </submittedName>
</protein>
<keyword evidence="3 6" id="KW-0812">Transmembrane</keyword>
<dbReference type="RefSeq" id="WP_211741745.1">
    <property type="nucleotide sequence ID" value="NZ_JAGXBY010000003.1"/>
</dbReference>
<feature type="transmembrane region" description="Helical" evidence="6">
    <location>
        <begin position="180"/>
        <end position="205"/>
    </location>
</feature>
<evidence type="ECO:0000313" key="8">
    <source>
        <dbReference type="EMBL" id="MBS3680542.1"/>
    </source>
</evidence>
<evidence type="ECO:0000256" key="5">
    <source>
        <dbReference type="ARBA" id="ARBA00023136"/>
    </source>
</evidence>
<proteinExistence type="predicted"/>
<dbReference type="PANTHER" id="PTHR30294">
    <property type="entry name" value="MEMBRANE COMPONENT OF ABC TRANSPORTER YHHJ-RELATED"/>
    <property type="match status" value="1"/>
</dbReference>
<keyword evidence="2" id="KW-1003">Cell membrane</keyword>
<comment type="subcellular location">
    <subcellularLocation>
        <location evidence="1">Cell membrane</location>
        <topology evidence="1">Multi-pass membrane protein</topology>
    </subcellularLocation>
</comment>
<feature type="transmembrane region" description="Helical" evidence="6">
    <location>
        <begin position="310"/>
        <end position="329"/>
    </location>
</feature>
<keyword evidence="5 6" id="KW-0472">Membrane</keyword>
<evidence type="ECO:0000259" key="7">
    <source>
        <dbReference type="Pfam" id="PF12698"/>
    </source>
</evidence>
<evidence type="ECO:0000256" key="6">
    <source>
        <dbReference type="SAM" id="Phobius"/>
    </source>
</evidence>
<dbReference type="Gene3D" id="3.40.190.10">
    <property type="entry name" value="Periplasmic binding protein-like II"/>
    <property type="match status" value="1"/>
</dbReference>
<evidence type="ECO:0000256" key="4">
    <source>
        <dbReference type="ARBA" id="ARBA00022989"/>
    </source>
</evidence>
<dbReference type="EMBL" id="JAGXBY010000003">
    <property type="protein sequence ID" value="MBS3680542.1"/>
    <property type="molecule type" value="Genomic_DNA"/>
</dbReference>
<dbReference type="InterPro" id="IPR051449">
    <property type="entry name" value="ABC-2_transporter_component"/>
</dbReference>
<evidence type="ECO:0000256" key="2">
    <source>
        <dbReference type="ARBA" id="ARBA00022475"/>
    </source>
</evidence>
<feature type="transmembrane region" description="Helical" evidence="6">
    <location>
        <begin position="226"/>
        <end position="252"/>
    </location>
</feature>
<reference evidence="8 9" key="1">
    <citation type="submission" date="2021-05" db="EMBL/GenBank/DDBJ databases">
        <title>Ornithinibacillus massiliensis sp. nov.</title>
        <authorList>
            <person name="Iwaza R."/>
            <person name="Lagier J.-C."/>
            <person name="Raoult D."/>
        </authorList>
    </citation>
    <scope>NUCLEOTIDE SEQUENCE [LARGE SCALE GENOMIC DNA]</scope>
    <source>
        <strain evidence="8 9">Marseille-P3601</strain>
    </source>
</reference>
<feature type="transmembrane region" description="Helical" evidence="6">
    <location>
        <begin position="335"/>
        <end position="353"/>
    </location>
</feature>
<keyword evidence="9" id="KW-1185">Reference proteome</keyword>
<evidence type="ECO:0000256" key="1">
    <source>
        <dbReference type="ARBA" id="ARBA00004651"/>
    </source>
</evidence>
<dbReference type="Proteomes" id="UP000681870">
    <property type="component" value="Unassembled WGS sequence"/>
</dbReference>
<dbReference type="SUPFAM" id="SSF53850">
    <property type="entry name" value="Periplasmic binding protein-like II"/>
    <property type="match status" value="1"/>
</dbReference>
<keyword evidence="4 6" id="KW-1133">Transmembrane helix</keyword>
<dbReference type="Pfam" id="PF12698">
    <property type="entry name" value="ABC2_membrane_3"/>
    <property type="match status" value="1"/>
</dbReference>
<feature type="transmembrane region" description="Helical" evidence="6">
    <location>
        <begin position="20"/>
        <end position="38"/>
    </location>
</feature>
<dbReference type="PANTHER" id="PTHR30294:SF29">
    <property type="entry name" value="MULTIDRUG ABC TRANSPORTER PERMEASE YBHS-RELATED"/>
    <property type="match status" value="1"/>
</dbReference>
<comment type="caution">
    <text evidence="8">The sequence shown here is derived from an EMBL/GenBank/DDBJ whole genome shotgun (WGS) entry which is preliminary data.</text>
</comment>
<name>A0ABS5MEK8_9BACI</name>
<feature type="transmembrane region" description="Helical" evidence="6">
    <location>
        <begin position="365"/>
        <end position="387"/>
    </location>
</feature>
<organism evidence="8 9">
    <name type="scientific">Ornithinibacillus massiliensis</name>
    <dbReference type="NCBI Taxonomy" id="1944633"/>
    <lineage>
        <taxon>Bacteria</taxon>
        <taxon>Bacillati</taxon>
        <taxon>Bacillota</taxon>
        <taxon>Bacilli</taxon>
        <taxon>Bacillales</taxon>
        <taxon>Bacillaceae</taxon>
        <taxon>Ornithinibacillus</taxon>
    </lineage>
</organism>
<evidence type="ECO:0000313" key="9">
    <source>
        <dbReference type="Proteomes" id="UP000681870"/>
    </source>
</evidence>
<feature type="domain" description="ABC-2 type transporter transmembrane" evidence="7">
    <location>
        <begin position="19"/>
        <end position="384"/>
    </location>
</feature>
<sequence length="413" mass="45561">MNKFWIMTTHTYLSKLKTKVFFISTALILAFLVLLVNFESIILTFAGEDEDTIAVLDESGELFDLMIIQENNDELILEPFTQSLEEGKALVIEGSYDALITLDLNEEGLPEATFYAKNMSDSQLQTEVQQQLQQLKTTLATAQLGIDQVAINEVFSPIAMDTVALDESGKSAEEMNQAQGIVYVMLILLYIGVIMYGSLIATDVATEKSSRVMELLVSSVSPITHMFAKIIGIALLGLTQIFIFVLFAYMMLQSKGEQLSEFLGSFGLQDASLSILLYGILFYLLGYLLYATLAAMLGSLVSRVEEANQMVTPIILLIAVAFFLAMFGMNAPESSIVTITSFIPFFAPMLMFIRVGILDIPIWEVFLSVGILIGTIILFAIVGAKVYKGGVLMYGKSSSFKDIKKAILLTRKE</sequence>